<dbReference type="AlphaFoldDB" id="A0A165LQW8"/>
<dbReference type="EMBL" id="KV429120">
    <property type="protein sequence ID" value="KZT64740.1"/>
    <property type="molecule type" value="Genomic_DNA"/>
</dbReference>
<organism evidence="2 3">
    <name type="scientific">Daedalea quercina L-15889</name>
    <dbReference type="NCBI Taxonomy" id="1314783"/>
    <lineage>
        <taxon>Eukaryota</taxon>
        <taxon>Fungi</taxon>
        <taxon>Dikarya</taxon>
        <taxon>Basidiomycota</taxon>
        <taxon>Agaricomycotina</taxon>
        <taxon>Agaricomycetes</taxon>
        <taxon>Polyporales</taxon>
        <taxon>Fomitopsis</taxon>
    </lineage>
</organism>
<evidence type="ECO:0000256" key="1">
    <source>
        <dbReference type="SAM" id="MobiDB-lite"/>
    </source>
</evidence>
<keyword evidence="3" id="KW-1185">Reference proteome</keyword>
<accession>A0A165LQW8</accession>
<gene>
    <name evidence="2" type="ORF">DAEQUDRAFT_732289</name>
</gene>
<evidence type="ECO:0000313" key="2">
    <source>
        <dbReference type="EMBL" id="KZT64740.1"/>
    </source>
</evidence>
<protein>
    <submittedName>
        <fullName evidence="2">Uncharacterized protein</fullName>
    </submittedName>
</protein>
<evidence type="ECO:0000313" key="3">
    <source>
        <dbReference type="Proteomes" id="UP000076727"/>
    </source>
</evidence>
<reference evidence="2 3" key="1">
    <citation type="journal article" date="2016" name="Mol. Biol. Evol.">
        <title>Comparative Genomics of Early-Diverging Mushroom-Forming Fungi Provides Insights into the Origins of Lignocellulose Decay Capabilities.</title>
        <authorList>
            <person name="Nagy L.G."/>
            <person name="Riley R."/>
            <person name="Tritt A."/>
            <person name="Adam C."/>
            <person name="Daum C."/>
            <person name="Floudas D."/>
            <person name="Sun H."/>
            <person name="Yadav J.S."/>
            <person name="Pangilinan J."/>
            <person name="Larsson K.H."/>
            <person name="Matsuura K."/>
            <person name="Barry K."/>
            <person name="Labutti K."/>
            <person name="Kuo R."/>
            <person name="Ohm R.A."/>
            <person name="Bhattacharya S.S."/>
            <person name="Shirouzu T."/>
            <person name="Yoshinaga Y."/>
            <person name="Martin F.M."/>
            <person name="Grigoriev I.V."/>
            <person name="Hibbett D.S."/>
        </authorList>
    </citation>
    <scope>NUCLEOTIDE SEQUENCE [LARGE SCALE GENOMIC DNA]</scope>
    <source>
        <strain evidence="2 3">L-15889</strain>
    </source>
</reference>
<proteinExistence type="predicted"/>
<sequence>MQITSNTTDIEHLKLRGRDVQGEAVSSATFRPASLKCRSQSLHSGVCKYTSFVVPSATREESHSVRFYVRQPPDYLEGFRTLLEDPNSGKHALAVIKAQRYVRPFRLGSDRSPCHTVIPCTTLNTRADSFPTSSDLPAAKSTLGNPSRVRKPSAWIA</sequence>
<dbReference type="Proteomes" id="UP000076727">
    <property type="component" value="Unassembled WGS sequence"/>
</dbReference>
<name>A0A165LQW8_9APHY</name>
<feature type="region of interest" description="Disordered" evidence="1">
    <location>
        <begin position="134"/>
        <end position="157"/>
    </location>
</feature>